<comment type="similarity">
    <text evidence="1">Belongs to the ATP-dependent AMP-binding enzyme family.</text>
</comment>
<dbReference type="InterPro" id="IPR000873">
    <property type="entry name" value="AMP-dep_synth/lig_dom"/>
</dbReference>
<dbReference type="InterPro" id="IPR025110">
    <property type="entry name" value="AMP-bd_C"/>
</dbReference>
<keyword evidence="6" id="KW-1185">Reference proteome</keyword>
<dbReference type="PANTHER" id="PTHR43201">
    <property type="entry name" value="ACYL-COA SYNTHETASE"/>
    <property type="match status" value="1"/>
</dbReference>
<evidence type="ECO:0000259" key="4">
    <source>
        <dbReference type="Pfam" id="PF13193"/>
    </source>
</evidence>
<dbReference type="InterPro" id="IPR045851">
    <property type="entry name" value="AMP-bd_C_sf"/>
</dbReference>
<proteinExistence type="inferred from homology"/>
<dbReference type="SUPFAM" id="SSF56801">
    <property type="entry name" value="Acetyl-CoA synthetase-like"/>
    <property type="match status" value="1"/>
</dbReference>
<dbReference type="PROSITE" id="PS00455">
    <property type="entry name" value="AMP_BINDING"/>
    <property type="match status" value="1"/>
</dbReference>
<feature type="domain" description="AMP-dependent synthetase/ligase" evidence="3">
    <location>
        <begin position="8"/>
        <end position="349"/>
    </location>
</feature>
<dbReference type="Pfam" id="PF00501">
    <property type="entry name" value="AMP-binding"/>
    <property type="match status" value="1"/>
</dbReference>
<evidence type="ECO:0000313" key="5">
    <source>
        <dbReference type="EMBL" id="MBP2258491.1"/>
    </source>
</evidence>
<accession>A0ABS4SAE9</accession>
<dbReference type="Pfam" id="PF13193">
    <property type="entry name" value="AMP-binding_C"/>
    <property type="match status" value="1"/>
</dbReference>
<feature type="domain" description="AMP-binding enzyme C-terminal" evidence="4">
    <location>
        <begin position="400"/>
        <end position="473"/>
    </location>
</feature>
<dbReference type="RefSeq" id="WP_029268860.1">
    <property type="nucleotide sequence ID" value="NZ_JAGIKX010000027.1"/>
</dbReference>
<gene>
    <name evidence="5" type="ORF">J2Z81_002474</name>
</gene>
<sequence length="494" mass="55571">MGIGKQIEQIAQEHPDKAALIFKNNFITYDAFYQSICHIQKHLLYIGDTKRPQKVAVLIGNEPAFLEVFFAVVTLGWTAIPFDPKWSEREAAQVMSKAEADIYLKSKQFTEYAPYMVDAAYDIEEIKATPIIGDSLPPWNVHTSEHFYLGFTSGSTGSPKGFIRNHTSWLESFKAGEEAFQYGRDDVIMAPGPLCHSLSLFGAIHALHMGATFHLTTTFSASSILSHLRKGCTSVLYAVPTMLQSLMQHLTKPIKRKITFLSSGAKLDSRLRHKLGNAFPESIIYEYYGASELSYVSFSSEELSSKYPGSVGKPFPGVQITVRNSNGEPVPNGNIGKIYIESDFLFDGYVHEPEETKKVLTDFGANIEDLGWMNDEGVLTIVGREKNMMISGGLNVFPEEIEKVMKEKDTVKEAIVIGIQDEYWGQKVIALIQWKGKAYPDSLHLHCKQRLASYKVPKAFYEIEAFPYTSTGKIARKEIEMKWRDLINEYTCNC</sequence>
<evidence type="ECO:0000313" key="6">
    <source>
        <dbReference type="Proteomes" id="UP001519294"/>
    </source>
</evidence>
<name>A0ABS4SAE9_9BACI</name>
<dbReference type="Proteomes" id="UP001519294">
    <property type="component" value="Unassembled WGS sequence"/>
</dbReference>
<dbReference type="PANTHER" id="PTHR43201:SF5">
    <property type="entry name" value="MEDIUM-CHAIN ACYL-COA LIGASE ACSF2, MITOCHONDRIAL"/>
    <property type="match status" value="1"/>
</dbReference>
<evidence type="ECO:0000256" key="2">
    <source>
        <dbReference type="ARBA" id="ARBA00022598"/>
    </source>
</evidence>
<dbReference type="EC" id="6.2.1.3" evidence="5"/>
<reference evidence="5 6" key="1">
    <citation type="submission" date="2021-03" db="EMBL/GenBank/DDBJ databases">
        <title>Genomic Encyclopedia of Type Strains, Phase IV (KMG-IV): sequencing the most valuable type-strain genomes for metagenomic binning, comparative biology and taxonomic classification.</title>
        <authorList>
            <person name="Goeker M."/>
        </authorList>
    </citation>
    <scope>NUCLEOTIDE SEQUENCE [LARGE SCALE GENOMIC DNA]</scope>
    <source>
        <strain evidence="5 6">DSM 25790</strain>
    </source>
</reference>
<protein>
    <submittedName>
        <fullName evidence="5">Long-chain acyl-CoA synthetase</fullName>
        <ecNumber evidence="5">6.2.1.3</ecNumber>
    </submittedName>
</protein>
<dbReference type="EMBL" id="JAGIKX010000027">
    <property type="protein sequence ID" value="MBP2258491.1"/>
    <property type="molecule type" value="Genomic_DNA"/>
</dbReference>
<comment type="caution">
    <text evidence="5">The sequence shown here is derived from an EMBL/GenBank/DDBJ whole genome shotgun (WGS) entry which is preliminary data.</text>
</comment>
<evidence type="ECO:0000256" key="1">
    <source>
        <dbReference type="ARBA" id="ARBA00006432"/>
    </source>
</evidence>
<dbReference type="GO" id="GO:0004467">
    <property type="term" value="F:long-chain fatty acid-CoA ligase activity"/>
    <property type="evidence" value="ECO:0007669"/>
    <property type="project" value="UniProtKB-EC"/>
</dbReference>
<dbReference type="Gene3D" id="3.30.300.30">
    <property type="match status" value="1"/>
</dbReference>
<dbReference type="InterPro" id="IPR042099">
    <property type="entry name" value="ANL_N_sf"/>
</dbReference>
<dbReference type="InterPro" id="IPR020845">
    <property type="entry name" value="AMP-binding_CS"/>
</dbReference>
<keyword evidence="2 5" id="KW-0436">Ligase</keyword>
<organism evidence="5 6">
    <name type="scientific">Virgibacillus alimentarius</name>
    <dbReference type="NCBI Taxonomy" id="698769"/>
    <lineage>
        <taxon>Bacteria</taxon>
        <taxon>Bacillati</taxon>
        <taxon>Bacillota</taxon>
        <taxon>Bacilli</taxon>
        <taxon>Bacillales</taxon>
        <taxon>Bacillaceae</taxon>
        <taxon>Virgibacillus</taxon>
    </lineage>
</organism>
<dbReference type="Gene3D" id="3.40.50.12780">
    <property type="entry name" value="N-terminal domain of ligase-like"/>
    <property type="match status" value="1"/>
</dbReference>
<evidence type="ECO:0000259" key="3">
    <source>
        <dbReference type="Pfam" id="PF00501"/>
    </source>
</evidence>